<sequence>MLSDVLRQLHLHTPTQQIGMAAVVATAVLAFWRGGRTEAAGATVVLVCWIITPFTQNLNVHLGPQLGILAIDAVLLAFLVALALRSARFWPLWAAGFHALGTVMHLGAMVDPQIVTRAYLTGLFISSYLLLGAIVAGTLLEANRRSSLRGTA</sequence>
<proteinExistence type="predicted"/>
<evidence type="ECO:0000313" key="2">
    <source>
        <dbReference type="EMBL" id="XDO95670.1"/>
    </source>
</evidence>
<keyword evidence="1" id="KW-0812">Transmembrane</keyword>
<protein>
    <submittedName>
        <fullName evidence="2">Uncharacterized protein</fullName>
    </submittedName>
</protein>
<feature type="transmembrane region" description="Helical" evidence="1">
    <location>
        <begin position="119"/>
        <end position="140"/>
    </location>
</feature>
<gene>
    <name evidence="2" type="ORF">ABOZ73_12765</name>
</gene>
<reference evidence="2" key="1">
    <citation type="submission" date="2024-06" db="EMBL/GenBank/DDBJ databases">
        <title>Caulobacter inopinatus, sp. nov.</title>
        <authorList>
            <person name="Donachie S.P."/>
        </authorList>
    </citation>
    <scope>NUCLEOTIDE SEQUENCE</scope>
    <source>
        <strain evidence="2">73W</strain>
    </source>
</reference>
<feature type="transmembrane region" description="Helical" evidence="1">
    <location>
        <begin position="89"/>
        <end position="107"/>
    </location>
</feature>
<dbReference type="EMBL" id="CP158375">
    <property type="protein sequence ID" value="XDO95670.1"/>
    <property type="molecule type" value="Genomic_DNA"/>
</dbReference>
<feature type="transmembrane region" description="Helical" evidence="1">
    <location>
        <begin position="15"/>
        <end position="32"/>
    </location>
</feature>
<organism evidence="2">
    <name type="scientific">Caulobacter sp. 73W</name>
    <dbReference type="NCBI Taxonomy" id="3161137"/>
    <lineage>
        <taxon>Bacteria</taxon>
        <taxon>Pseudomonadati</taxon>
        <taxon>Pseudomonadota</taxon>
        <taxon>Alphaproteobacteria</taxon>
        <taxon>Caulobacterales</taxon>
        <taxon>Caulobacteraceae</taxon>
        <taxon>Caulobacter</taxon>
    </lineage>
</organism>
<name>A0AB39KQ03_9CAUL</name>
<accession>A0AB39KQ03</accession>
<dbReference type="AlphaFoldDB" id="A0AB39KQ03"/>
<feature type="transmembrane region" description="Helical" evidence="1">
    <location>
        <begin position="39"/>
        <end position="56"/>
    </location>
</feature>
<dbReference type="RefSeq" id="WP_369058516.1">
    <property type="nucleotide sequence ID" value="NZ_CP158375.1"/>
</dbReference>
<keyword evidence="1" id="KW-1133">Transmembrane helix</keyword>
<evidence type="ECO:0000256" key="1">
    <source>
        <dbReference type="SAM" id="Phobius"/>
    </source>
</evidence>
<feature type="transmembrane region" description="Helical" evidence="1">
    <location>
        <begin position="62"/>
        <end position="82"/>
    </location>
</feature>
<keyword evidence="1" id="KW-0472">Membrane</keyword>